<evidence type="ECO:0000256" key="16">
    <source>
        <dbReference type="ARBA" id="ARBA00054102"/>
    </source>
</evidence>
<keyword evidence="26" id="KW-1185">Reference proteome</keyword>
<feature type="domain" description="SAP" evidence="23">
    <location>
        <begin position="275"/>
        <end position="309"/>
    </location>
</feature>
<dbReference type="InterPro" id="IPR003034">
    <property type="entry name" value="SAP_dom"/>
</dbReference>
<keyword evidence="8 20" id="KW-0479">Metal-binding</keyword>
<evidence type="ECO:0000256" key="5">
    <source>
        <dbReference type="ARBA" id="ARBA00012483"/>
    </source>
</evidence>
<dbReference type="EMBL" id="KN846961">
    <property type="protein sequence ID" value="KIW64739.1"/>
    <property type="molecule type" value="Genomic_DNA"/>
</dbReference>
<keyword evidence="7 20" id="KW-0808">Transferase</keyword>
<feature type="domain" description="RING-type" evidence="22">
    <location>
        <begin position="30"/>
        <end position="68"/>
    </location>
</feature>
<dbReference type="Pfam" id="PF13923">
    <property type="entry name" value="zf-C3HC4_2"/>
    <property type="match status" value="1"/>
</dbReference>
<dbReference type="SMART" id="SM00184">
    <property type="entry name" value="RING"/>
    <property type="match status" value="1"/>
</dbReference>
<evidence type="ECO:0000256" key="10">
    <source>
        <dbReference type="ARBA" id="ARBA00022771"/>
    </source>
</evidence>
<evidence type="ECO:0000256" key="18">
    <source>
        <dbReference type="PROSITE-ProRule" id="PRU00175"/>
    </source>
</evidence>
<dbReference type="Gene3D" id="3.30.40.10">
    <property type="entry name" value="Zinc/RING finger domain, C3HC4 (zinc finger)"/>
    <property type="match status" value="1"/>
</dbReference>
<dbReference type="InterPro" id="IPR017907">
    <property type="entry name" value="Znf_RING_CS"/>
</dbReference>
<dbReference type="GO" id="GO:0006301">
    <property type="term" value="P:DNA damage tolerance"/>
    <property type="evidence" value="ECO:0007669"/>
    <property type="project" value="InterPro"/>
</dbReference>
<dbReference type="HOGENOM" id="CLU_028491_1_0_1"/>
<reference evidence="25 26" key="1">
    <citation type="submission" date="2015-01" db="EMBL/GenBank/DDBJ databases">
        <title>The Genome Sequence of Capronia semiimmersa CBS27337.</title>
        <authorList>
            <consortium name="The Broad Institute Genomics Platform"/>
            <person name="Cuomo C."/>
            <person name="de Hoog S."/>
            <person name="Gorbushina A."/>
            <person name="Stielow B."/>
            <person name="Teixiera M."/>
            <person name="Abouelleil A."/>
            <person name="Chapman S.B."/>
            <person name="Priest M."/>
            <person name="Young S.K."/>
            <person name="Wortman J."/>
            <person name="Nusbaum C."/>
            <person name="Birren B."/>
        </authorList>
    </citation>
    <scope>NUCLEOTIDE SEQUENCE [LARGE SCALE GENOMIC DNA]</scope>
    <source>
        <strain evidence="25 26">CBS 27337</strain>
    </source>
</reference>
<evidence type="ECO:0000256" key="15">
    <source>
        <dbReference type="ARBA" id="ARBA00023242"/>
    </source>
</evidence>
<dbReference type="UniPathway" id="UPA00143"/>
<dbReference type="PANTHER" id="PTHR14134:SF2">
    <property type="entry name" value="E3 UBIQUITIN-PROTEIN LIGASE RAD18"/>
    <property type="match status" value="1"/>
</dbReference>
<dbReference type="InterPro" id="IPR006642">
    <property type="entry name" value="Rad18_UBZ4"/>
</dbReference>
<evidence type="ECO:0000256" key="20">
    <source>
        <dbReference type="RuleBase" id="RU368093"/>
    </source>
</evidence>
<comment type="similarity">
    <text evidence="4 20">Belongs to the RAD18 family.</text>
</comment>
<dbReference type="CDD" id="cd16529">
    <property type="entry name" value="RING-HC_RAD18"/>
    <property type="match status" value="1"/>
</dbReference>
<dbReference type="FunFam" id="3.30.40.10:FF:000172">
    <property type="entry name" value="E3 ubiquitin-protein ligase RAD18"/>
    <property type="match status" value="1"/>
</dbReference>
<comment type="function">
    <text evidence="16 20">E3 RING-finger protein, member of the UBC2/RAD6 epistasis group. Associates to the E2 ubiquitin conjugating enzyme UBC2/RAD6 to form the UBC2-RAD18 ubiquitin ligase complex involved in postreplicative repair (PRR) of damaged DNA.</text>
</comment>
<dbReference type="PROSITE" id="PS50089">
    <property type="entry name" value="ZF_RING_2"/>
    <property type="match status" value="1"/>
</dbReference>
<dbReference type="GO" id="GO:0097505">
    <property type="term" value="C:Rad6-Rad18 complex"/>
    <property type="evidence" value="ECO:0007669"/>
    <property type="project" value="TreeGrafter"/>
</dbReference>
<dbReference type="GO" id="GO:0005634">
    <property type="term" value="C:nucleus"/>
    <property type="evidence" value="ECO:0007669"/>
    <property type="project" value="UniProtKB-SubCell"/>
</dbReference>
<evidence type="ECO:0000256" key="1">
    <source>
        <dbReference type="ARBA" id="ARBA00000900"/>
    </source>
</evidence>
<evidence type="ECO:0000256" key="6">
    <source>
        <dbReference type="ARBA" id="ARBA00015551"/>
    </source>
</evidence>
<dbReference type="InterPro" id="IPR013083">
    <property type="entry name" value="Znf_RING/FYVE/PHD"/>
</dbReference>
<dbReference type="NCBIfam" id="TIGR00599">
    <property type="entry name" value="rad18"/>
    <property type="match status" value="1"/>
</dbReference>
<feature type="compositionally biased region" description="Basic residues" evidence="21">
    <location>
        <begin position="139"/>
        <end position="148"/>
    </location>
</feature>
<dbReference type="Proteomes" id="UP000054266">
    <property type="component" value="Unassembled WGS sequence"/>
</dbReference>
<comment type="pathway">
    <text evidence="3 20">Protein modification; protein ubiquitination.</text>
</comment>
<evidence type="ECO:0000313" key="26">
    <source>
        <dbReference type="Proteomes" id="UP000054266"/>
    </source>
</evidence>
<dbReference type="PROSITE" id="PS50800">
    <property type="entry name" value="SAP"/>
    <property type="match status" value="1"/>
</dbReference>
<dbReference type="PROSITE" id="PS00518">
    <property type="entry name" value="ZF_RING_1"/>
    <property type="match status" value="1"/>
</dbReference>
<evidence type="ECO:0000259" key="22">
    <source>
        <dbReference type="PROSITE" id="PS50089"/>
    </source>
</evidence>
<dbReference type="PROSITE" id="PS51908">
    <property type="entry name" value="ZF_UBZ4"/>
    <property type="match status" value="1"/>
</dbReference>
<evidence type="ECO:0000256" key="4">
    <source>
        <dbReference type="ARBA" id="ARBA00009506"/>
    </source>
</evidence>
<dbReference type="GO" id="GO:0003697">
    <property type="term" value="F:single-stranded DNA binding"/>
    <property type="evidence" value="ECO:0007669"/>
    <property type="project" value="UniProtKB-UniRule"/>
</dbReference>
<evidence type="ECO:0000256" key="11">
    <source>
        <dbReference type="ARBA" id="ARBA00022786"/>
    </source>
</evidence>
<gene>
    <name evidence="25" type="ORF">PV04_09651</name>
</gene>
<dbReference type="AlphaFoldDB" id="A0A0D2FXU2"/>
<feature type="compositionally biased region" description="Polar residues" evidence="21">
    <location>
        <begin position="183"/>
        <end position="194"/>
    </location>
</feature>
<organism evidence="25 26">
    <name type="scientific">Phialophora macrospora</name>
    <dbReference type="NCBI Taxonomy" id="1851006"/>
    <lineage>
        <taxon>Eukaryota</taxon>
        <taxon>Fungi</taxon>
        <taxon>Dikarya</taxon>
        <taxon>Ascomycota</taxon>
        <taxon>Pezizomycotina</taxon>
        <taxon>Eurotiomycetes</taxon>
        <taxon>Chaetothyriomycetidae</taxon>
        <taxon>Chaetothyriales</taxon>
        <taxon>Herpotrichiellaceae</taxon>
        <taxon>Phialophora</taxon>
    </lineage>
</organism>
<evidence type="ECO:0000256" key="13">
    <source>
        <dbReference type="ARBA" id="ARBA00023125"/>
    </source>
</evidence>
<dbReference type="Pfam" id="PF02037">
    <property type="entry name" value="SAP"/>
    <property type="match status" value="1"/>
</dbReference>
<dbReference type="InterPro" id="IPR039577">
    <property type="entry name" value="Rad18"/>
</dbReference>
<comment type="subcellular location">
    <subcellularLocation>
        <location evidence="2 20">Nucleus</location>
    </subcellularLocation>
</comment>
<feature type="compositionally biased region" description="Basic and acidic residues" evidence="21">
    <location>
        <begin position="105"/>
        <end position="119"/>
    </location>
</feature>
<feature type="domain" description="UBZ4-type" evidence="24">
    <location>
        <begin position="200"/>
        <end position="227"/>
    </location>
</feature>
<evidence type="ECO:0000256" key="2">
    <source>
        <dbReference type="ARBA" id="ARBA00004123"/>
    </source>
</evidence>
<evidence type="ECO:0000256" key="17">
    <source>
        <dbReference type="ARBA" id="ARBA00066140"/>
    </source>
</evidence>
<dbReference type="SUPFAM" id="SSF57850">
    <property type="entry name" value="RING/U-box"/>
    <property type="match status" value="1"/>
</dbReference>
<evidence type="ECO:0000256" key="8">
    <source>
        <dbReference type="ARBA" id="ARBA00022723"/>
    </source>
</evidence>
<dbReference type="STRING" id="5601.A0A0D2FXU2"/>
<evidence type="ECO:0000259" key="23">
    <source>
        <dbReference type="PROSITE" id="PS50800"/>
    </source>
</evidence>
<keyword evidence="15 20" id="KW-0539">Nucleus</keyword>
<dbReference type="InterPro" id="IPR004580">
    <property type="entry name" value="Rad18_fungi"/>
</dbReference>
<dbReference type="EC" id="2.3.2.27" evidence="5 20"/>
<keyword evidence="9 19" id="KW-0227">DNA damage</keyword>
<keyword evidence="11 20" id="KW-0833">Ubl conjugation pathway</keyword>
<protein>
    <recommendedName>
        <fullName evidence="6 20">Postreplication repair E3 ubiquitin-protein ligase RAD18</fullName>
        <ecNumber evidence="5 20">2.3.2.27</ecNumber>
    </recommendedName>
    <alternativeName>
        <fullName evidence="20">RING-type E3 ubiquitin transferase RAD18</fullName>
    </alternativeName>
</protein>
<feature type="compositionally biased region" description="Polar residues" evidence="21">
    <location>
        <begin position="227"/>
        <end position="241"/>
    </location>
</feature>
<accession>A0A0D2FXU2</accession>
<sequence length="501" mass="55153">MPDQNEFTDSTDWLPTPLAALAPLDSSLRCQVCKDFFTTPMMTSCSHTFCSLCIRRYLSQEGRCPACRESDQEVKLRRNWAVEELVTNFKASRKGILAFATAAAEKPRQQQDDAEEQRPSKRRKVEVAPATTNGEQRRSTRSQSRKSQHIGPAPAPVTQEVVIEDSEDDDEGSEFEDSENNNQSPHFATANGTPESPAGLVECPCCGRRVKEALINSHLDRCIQGDSSTPAEAGVSSSSPAPANGRKVQVAPPGTIAYSQRKPALQAERLPFINYSLFSDAKLRQKLKELGIPNHGSKDLMRKRHTEWVNLWNANCDSTTPASKRDLLRELTAWEDTLGRQLERPTANSGFMAKDFDRGTHLRTQKGNFDDLIRQAKERAKAHAHLPEEKGASPTVEINPGAISDTPVELASLRPGTHSETGATYLPHQAADQGTTLQTDLEKAIEEPADEVQADLLNGRAPEPGIDNPLPRPVPDPSTEPSALQNGLNTTPPTRPKRFFV</sequence>
<keyword evidence="14 19" id="KW-0234">DNA repair</keyword>
<evidence type="ECO:0000256" key="3">
    <source>
        <dbReference type="ARBA" id="ARBA00004906"/>
    </source>
</evidence>
<dbReference type="SMART" id="SM00734">
    <property type="entry name" value="ZnF_Rad18"/>
    <property type="match status" value="1"/>
</dbReference>
<evidence type="ECO:0000256" key="9">
    <source>
        <dbReference type="ARBA" id="ARBA00022763"/>
    </source>
</evidence>
<feature type="compositionally biased region" description="Acidic residues" evidence="21">
    <location>
        <begin position="162"/>
        <end position="179"/>
    </location>
</feature>
<dbReference type="InterPro" id="IPR001841">
    <property type="entry name" value="Znf_RING"/>
</dbReference>
<evidence type="ECO:0000256" key="14">
    <source>
        <dbReference type="ARBA" id="ARBA00023204"/>
    </source>
</evidence>
<feature type="region of interest" description="Disordered" evidence="21">
    <location>
        <begin position="450"/>
        <end position="501"/>
    </location>
</feature>
<evidence type="ECO:0000256" key="21">
    <source>
        <dbReference type="SAM" id="MobiDB-lite"/>
    </source>
</evidence>
<comment type="catalytic activity">
    <reaction evidence="1 20">
        <text>S-ubiquitinyl-[E2 ubiquitin-conjugating enzyme]-L-cysteine + [acceptor protein]-L-lysine = [E2 ubiquitin-conjugating enzyme]-L-cysteine + N(6)-ubiquitinyl-[acceptor protein]-L-lysine.</text>
        <dbReference type="EC" id="2.3.2.27"/>
    </reaction>
</comment>
<keyword evidence="10 18" id="KW-0863">Zinc-finger</keyword>
<evidence type="ECO:0000256" key="19">
    <source>
        <dbReference type="PROSITE-ProRule" id="PRU01256"/>
    </source>
</evidence>
<name>A0A0D2FXU2_9EURO</name>
<feature type="compositionally biased region" description="Polar residues" evidence="21">
    <location>
        <begin position="479"/>
        <end position="492"/>
    </location>
</feature>
<evidence type="ECO:0000313" key="25">
    <source>
        <dbReference type="EMBL" id="KIW64739.1"/>
    </source>
</evidence>
<feature type="region of interest" description="Disordered" evidence="21">
    <location>
        <begin position="103"/>
        <end position="197"/>
    </location>
</feature>
<evidence type="ECO:0000256" key="12">
    <source>
        <dbReference type="ARBA" id="ARBA00022833"/>
    </source>
</evidence>
<keyword evidence="12 20" id="KW-0862">Zinc</keyword>
<dbReference type="PANTHER" id="PTHR14134">
    <property type="entry name" value="E3 UBIQUITIN-PROTEIN LIGASE RAD18"/>
    <property type="match status" value="1"/>
</dbReference>
<comment type="subunit">
    <text evidence="17 20">Interacts with E2 UBC2, forming a complex with ubiquitin ligase activity.</text>
</comment>
<dbReference type="GO" id="GO:0008270">
    <property type="term" value="F:zinc ion binding"/>
    <property type="evidence" value="ECO:0007669"/>
    <property type="project" value="UniProtKB-KW"/>
</dbReference>
<proteinExistence type="inferred from homology"/>
<dbReference type="GO" id="GO:0061630">
    <property type="term" value="F:ubiquitin protein ligase activity"/>
    <property type="evidence" value="ECO:0007669"/>
    <property type="project" value="UniProtKB-UniRule"/>
</dbReference>
<dbReference type="SMART" id="SM00513">
    <property type="entry name" value="SAP"/>
    <property type="match status" value="1"/>
</dbReference>
<evidence type="ECO:0000256" key="7">
    <source>
        <dbReference type="ARBA" id="ARBA00022679"/>
    </source>
</evidence>
<dbReference type="GO" id="GO:0006513">
    <property type="term" value="P:protein monoubiquitination"/>
    <property type="evidence" value="ECO:0007669"/>
    <property type="project" value="InterPro"/>
</dbReference>
<feature type="region of interest" description="Disordered" evidence="21">
    <location>
        <begin position="227"/>
        <end position="247"/>
    </location>
</feature>
<dbReference type="Gene3D" id="3.30.160.60">
    <property type="entry name" value="Classic Zinc Finger"/>
    <property type="match status" value="1"/>
</dbReference>
<evidence type="ECO:0000259" key="24">
    <source>
        <dbReference type="PROSITE" id="PS51908"/>
    </source>
</evidence>
<dbReference type="GO" id="GO:0006281">
    <property type="term" value="P:DNA repair"/>
    <property type="evidence" value="ECO:0007669"/>
    <property type="project" value="UniProtKB-KW"/>
</dbReference>
<keyword evidence="13 20" id="KW-0238">DNA-binding</keyword>